<evidence type="ECO:0000313" key="3">
    <source>
        <dbReference type="Proteomes" id="UP000298021"/>
    </source>
</evidence>
<proteinExistence type="predicted"/>
<feature type="domain" description="HTH cro/C1-type" evidence="1">
    <location>
        <begin position="79"/>
        <end position="112"/>
    </location>
</feature>
<organism evidence="2 3">
    <name type="scientific">Companilactobacillus suantsaicola</name>
    <dbReference type="NCBI Taxonomy" id="2487723"/>
    <lineage>
        <taxon>Bacteria</taxon>
        <taxon>Bacillati</taxon>
        <taxon>Bacillota</taxon>
        <taxon>Bacilli</taxon>
        <taxon>Lactobacillales</taxon>
        <taxon>Lactobacillaceae</taxon>
        <taxon>Companilactobacillus</taxon>
    </lineage>
</organism>
<protein>
    <submittedName>
        <fullName evidence="2">Helix-turn-helix domain-containing protein</fullName>
    </submittedName>
</protein>
<gene>
    <name evidence="2" type="ORF">EGT49_08545</name>
</gene>
<evidence type="ECO:0000259" key="1">
    <source>
        <dbReference type="PROSITE" id="PS50943"/>
    </source>
</evidence>
<dbReference type="PROSITE" id="PS50943">
    <property type="entry name" value="HTH_CROC1"/>
    <property type="match status" value="1"/>
</dbReference>
<dbReference type="SUPFAM" id="SSF47413">
    <property type="entry name" value="lambda repressor-like DNA-binding domains"/>
    <property type="match status" value="1"/>
</dbReference>
<dbReference type="InterPro" id="IPR010982">
    <property type="entry name" value="Lambda_DNA-bd_dom_sf"/>
</dbReference>
<reference evidence="2 3" key="1">
    <citation type="submission" date="2018-10" db="EMBL/GenBank/DDBJ databases">
        <title>Lactobacillus sp. R7 and Lactobacillus sp. R19 isolated from fermented mustard green product of Taiwan.</title>
        <authorList>
            <person name="Lin S.-T."/>
        </authorList>
    </citation>
    <scope>NUCLEOTIDE SEQUENCE [LARGE SCALE GENOMIC DNA]</scope>
    <source>
        <strain evidence="2 3">BCRC 81127</strain>
    </source>
</reference>
<accession>A0A4Z0JKN3</accession>
<dbReference type="CDD" id="cd00093">
    <property type="entry name" value="HTH_XRE"/>
    <property type="match status" value="1"/>
</dbReference>
<dbReference type="Pfam" id="PF12844">
    <property type="entry name" value="HTH_19"/>
    <property type="match status" value="1"/>
</dbReference>
<evidence type="ECO:0000313" key="2">
    <source>
        <dbReference type="EMBL" id="TGD22554.1"/>
    </source>
</evidence>
<name>A0A4Z0JKN3_9LACO</name>
<dbReference type="Proteomes" id="UP000298021">
    <property type="component" value="Unassembled WGS sequence"/>
</dbReference>
<dbReference type="InterPro" id="IPR001387">
    <property type="entry name" value="Cro/C1-type_HTH"/>
</dbReference>
<dbReference type="Gene3D" id="1.10.260.40">
    <property type="entry name" value="lambda repressor-like DNA-binding domains"/>
    <property type="match status" value="1"/>
</dbReference>
<keyword evidence="3" id="KW-1185">Reference proteome</keyword>
<dbReference type="GO" id="GO:0003677">
    <property type="term" value="F:DNA binding"/>
    <property type="evidence" value="ECO:0007669"/>
    <property type="project" value="InterPro"/>
</dbReference>
<dbReference type="SMART" id="SM00530">
    <property type="entry name" value="HTH_XRE"/>
    <property type="match status" value="1"/>
</dbReference>
<dbReference type="RefSeq" id="WP_135373425.1">
    <property type="nucleotide sequence ID" value="NZ_RKLY01000021.1"/>
</dbReference>
<dbReference type="EMBL" id="RKLY01000021">
    <property type="protein sequence ID" value="TGD22554.1"/>
    <property type="molecule type" value="Genomic_DNA"/>
</dbReference>
<comment type="caution">
    <text evidence="2">The sequence shown here is derived from an EMBL/GenBank/DDBJ whole genome shotgun (WGS) entry which is preliminary data.</text>
</comment>
<dbReference type="AlphaFoldDB" id="A0A4Z0JKN3"/>
<sequence>MNKKKIFYNEEKEISEAYTEKWLLEKCTVKDIDNLIVNHHYWEDPEGELWVDFNNPMENVYADFNAYREVKNFMKPSELKKLRETLNLTVREFSKLTGLGYSNISQIENNQRIQTKYQDLIFKLIQEKFIYTGKLPLEEIPNELTDKINHKINKNDYSQSKTIENKHNLKSDSYNFDKILGDAI</sequence>
<dbReference type="OrthoDB" id="2328843at2"/>